<evidence type="ECO:0000256" key="2">
    <source>
        <dbReference type="ARBA" id="ARBA00008974"/>
    </source>
</evidence>
<dbReference type="InterPro" id="IPR001248">
    <property type="entry name" value="Pur-cyt_permease"/>
</dbReference>
<comment type="subcellular location">
    <subcellularLocation>
        <location evidence="1">Membrane</location>
        <topology evidence="1">Multi-pass membrane protein</topology>
    </subcellularLocation>
</comment>
<feature type="transmembrane region" description="Helical" evidence="8">
    <location>
        <begin position="167"/>
        <end position="188"/>
    </location>
</feature>
<accession>A0ABS1Z5A2</accession>
<keyword evidence="4 8" id="KW-0812">Transmembrane</keyword>
<dbReference type="PIRSF" id="PIRSF002744">
    <property type="entry name" value="Pur-cyt_permease"/>
    <property type="match status" value="1"/>
</dbReference>
<protein>
    <submittedName>
        <fullName evidence="9">Cytosine permease</fullName>
    </submittedName>
</protein>
<feature type="transmembrane region" description="Helical" evidence="8">
    <location>
        <begin position="238"/>
        <end position="262"/>
    </location>
</feature>
<feature type="transmembrane region" description="Helical" evidence="8">
    <location>
        <begin position="133"/>
        <end position="155"/>
    </location>
</feature>
<keyword evidence="10" id="KW-1185">Reference proteome</keyword>
<comment type="caution">
    <text evidence="9">The sequence shown here is derived from an EMBL/GenBank/DDBJ whole genome shotgun (WGS) entry which is preliminary data.</text>
</comment>
<feature type="transmembrane region" description="Helical" evidence="8">
    <location>
        <begin position="427"/>
        <end position="449"/>
    </location>
</feature>
<feature type="transmembrane region" description="Helical" evidence="8">
    <location>
        <begin position="322"/>
        <end position="343"/>
    </location>
</feature>
<keyword evidence="6 7" id="KW-0472">Membrane</keyword>
<dbReference type="Proteomes" id="UP000809137">
    <property type="component" value="Unassembled WGS sequence"/>
</dbReference>
<evidence type="ECO:0000256" key="5">
    <source>
        <dbReference type="ARBA" id="ARBA00022989"/>
    </source>
</evidence>
<proteinExistence type="inferred from homology"/>
<dbReference type="Gene3D" id="1.10.4160.10">
    <property type="entry name" value="Hydantoin permease"/>
    <property type="match status" value="1"/>
</dbReference>
<feature type="transmembrane region" description="Helical" evidence="8">
    <location>
        <begin position="200"/>
        <end position="217"/>
    </location>
</feature>
<feature type="transmembrane region" description="Helical" evidence="8">
    <location>
        <begin position="57"/>
        <end position="79"/>
    </location>
</feature>
<evidence type="ECO:0000256" key="6">
    <source>
        <dbReference type="ARBA" id="ARBA00023136"/>
    </source>
</evidence>
<dbReference type="Pfam" id="PF02133">
    <property type="entry name" value="Transp_cyt_pur"/>
    <property type="match status" value="1"/>
</dbReference>
<keyword evidence="3 7" id="KW-0813">Transport</keyword>
<dbReference type="PANTHER" id="PTHR31806:SF1">
    <property type="entry name" value="PURINE-CYTOSINE PERMEASE FCY2-RELATED"/>
    <property type="match status" value="1"/>
</dbReference>
<comment type="similarity">
    <text evidence="2 7">Belongs to the purine-cytosine permease (2.A.39) family.</text>
</comment>
<feature type="transmembrane region" description="Helical" evidence="8">
    <location>
        <begin position="396"/>
        <end position="415"/>
    </location>
</feature>
<evidence type="ECO:0000256" key="8">
    <source>
        <dbReference type="SAM" id="Phobius"/>
    </source>
</evidence>
<gene>
    <name evidence="9" type="ORF">JJB79_09205</name>
</gene>
<dbReference type="InterPro" id="IPR026030">
    <property type="entry name" value="Pur-cyt_permease_Fcy2/21/22"/>
</dbReference>
<evidence type="ECO:0000256" key="7">
    <source>
        <dbReference type="PIRNR" id="PIRNR002744"/>
    </source>
</evidence>
<feature type="transmembrane region" description="Helical" evidence="8">
    <location>
        <begin position="31"/>
        <end position="51"/>
    </location>
</feature>
<dbReference type="GeneID" id="84693208"/>
<evidence type="ECO:0000313" key="10">
    <source>
        <dbReference type="Proteomes" id="UP000809137"/>
    </source>
</evidence>
<feature type="transmembrane region" description="Helical" evidence="8">
    <location>
        <begin position="99"/>
        <end position="121"/>
    </location>
</feature>
<evidence type="ECO:0000256" key="4">
    <source>
        <dbReference type="ARBA" id="ARBA00022692"/>
    </source>
</evidence>
<keyword evidence="5 8" id="KW-1133">Transmembrane helix</keyword>
<evidence type="ECO:0000313" key="9">
    <source>
        <dbReference type="EMBL" id="MBM0747592.1"/>
    </source>
</evidence>
<dbReference type="RefSeq" id="WP_040113548.1">
    <property type="nucleotide sequence ID" value="NZ_CP083450.1"/>
</dbReference>
<dbReference type="EMBL" id="JAFCXS010000005">
    <property type="protein sequence ID" value="MBM0747592.1"/>
    <property type="molecule type" value="Genomic_DNA"/>
</dbReference>
<sequence length="465" mass="50298">MEKSSRQGPFIENKSVDYVPVSERHGKSHSLFTLWFCTNIAPLAVVSGAIATETFHLNVISALSAIIAGHLFGGIFLALTSAQGPKTGIPQMVQSRAQFGRYGSLLVISFTTVIYLGFFISNISLSGRVINNVIPALPVASATILGAVLATAIGVIGYRFIHRINKIGAWIMGAALLLGLTLMLSQPLPADFWQRGSLSAAGWFGTFCIGAVWQISFSPYTSDYSRYLPADVGIARPFWATYLGACGGTILAFVFGMMAVSIAPADDAMMAVRHATGWLGPLLIILFLVNIICHNSMNLYGAVLSLITAVQTFRPHWTPGAAVRLVVSALVLTGSILIALAASQNFVAFFINLILALIAVLIPWIVINLLDFYYVNKQHYDVAAIFQADGGRYGRLNTQALLVYFAGILVQVPFIENAFFSGPYAKLIPGVDISWIISLVVTSIAYPLFHRRHQPVLTVLPESKV</sequence>
<evidence type="ECO:0000256" key="1">
    <source>
        <dbReference type="ARBA" id="ARBA00004141"/>
    </source>
</evidence>
<dbReference type="PANTHER" id="PTHR31806">
    <property type="entry name" value="PURINE-CYTOSINE PERMEASE FCY2-RELATED"/>
    <property type="match status" value="1"/>
</dbReference>
<organism evidence="9 10">
    <name type="scientific">Pantoea eucrina</name>
    <dbReference type="NCBI Taxonomy" id="472693"/>
    <lineage>
        <taxon>Bacteria</taxon>
        <taxon>Pseudomonadati</taxon>
        <taxon>Pseudomonadota</taxon>
        <taxon>Gammaproteobacteria</taxon>
        <taxon>Enterobacterales</taxon>
        <taxon>Erwiniaceae</taxon>
        <taxon>Pantoea</taxon>
    </lineage>
</organism>
<reference evidence="9 10" key="1">
    <citation type="submission" date="2021-01" db="EMBL/GenBank/DDBJ databases">
        <title>Complete genome sequence of Pantoea eucrina OB49, a heavy metal tolerant bacterium with PGPR potential isolated from wheat in Algeria.</title>
        <authorList>
            <person name="Lekired A."/>
            <person name="Ouzari I.H."/>
        </authorList>
    </citation>
    <scope>NUCLEOTIDE SEQUENCE [LARGE SCALE GENOMIC DNA]</scope>
    <source>
        <strain evidence="9 10">OB49</strain>
    </source>
</reference>
<evidence type="ECO:0000256" key="3">
    <source>
        <dbReference type="ARBA" id="ARBA00022448"/>
    </source>
</evidence>
<feature type="transmembrane region" description="Helical" evidence="8">
    <location>
        <begin position="349"/>
        <end position="375"/>
    </location>
</feature>
<name>A0ABS1Z5A2_9GAMM</name>